<reference evidence="3" key="1">
    <citation type="submission" date="2022-11" db="UniProtKB">
        <authorList>
            <consortium name="WormBaseParasite"/>
        </authorList>
    </citation>
    <scope>IDENTIFICATION</scope>
</reference>
<evidence type="ECO:0000313" key="3">
    <source>
        <dbReference type="WBParaSite" id="nRc.2.0.1.t45115-RA"/>
    </source>
</evidence>
<dbReference type="Proteomes" id="UP000887565">
    <property type="component" value="Unplaced"/>
</dbReference>
<keyword evidence="1" id="KW-1133">Transmembrane helix</keyword>
<organism evidence="2 3">
    <name type="scientific">Romanomermis culicivorax</name>
    <name type="common">Nematode worm</name>
    <dbReference type="NCBI Taxonomy" id="13658"/>
    <lineage>
        <taxon>Eukaryota</taxon>
        <taxon>Metazoa</taxon>
        <taxon>Ecdysozoa</taxon>
        <taxon>Nematoda</taxon>
        <taxon>Enoplea</taxon>
        <taxon>Dorylaimia</taxon>
        <taxon>Mermithida</taxon>
        <taxon>Mermithoidea</taxon>
        <taxon>Mermithidae</taxon>
        <taxon>Romanomermis</taxon>
    </lineage>
</organism>
<evidence type="ECO:0000256" key="1">
    <source>
        <dbReference type="SAM" id="Phobius"/>
    </source>
</evidence>
<dbReference type="WBParaSite" id="nRc.2.0.1.t45115-RA">
    <property type="protein sequence ID" value="nRc.2.0.1.t45115-RA"/>
    <property type="gene ID" value="nRc.2.0.1.g45115"/>
</dbReference>
<feature type="transmembrane region" description="Helical" evidence="1">
    <location>
        <begin position="87"/>
        <end position="106"/>
    </location>
</feature>
<proteinExistence type="predicted"/>
<keyword evidence="2" id="KW-1185">Reference proteome</keyword>
<keyword evidence="1" id="KW-0472">Membrane</keyword>
<name>A0A915L5Q8_ROMCU</name>
<sequence length="117" mass="13385">MEQLIRIVGLTVNLILYSRKCIHSGQSSTSNEQKQWLATFKENQKPFFRQLLFITISSFILSLPFFAVEFCSAYISDAVQQKIFRSIAVASQFCAFAADAIFLIVLNKQIRPSGWRL</sequence>
<dbReference type="Gene3D" id="1.20.1070.10">
    <property type="entry name" value="Rhodopsin 7-helix transmembrane proteins"/>
    <property type="match status" value="1"/>
</dbReference>
<dbReference type="AlphaFoldDB" id="A0A915L5Q8"/>
<protein>
    <submittedName>
        <fullName evidence="3">Uncharacterized protein</fullName>
    </submittedName>
</protein>
<keyword evidence="1" id="KW-0812">Transmembrane</keyword>
<accession>A0A915L5Q8</accession>
<feature type="transmembrane region" description="Helical" evidence="1">
    <location>
        <begin position="51"/>
        <end position="75"/>
    </location>
</feature>
<evidence type="ECO:0000313" key="2">
    <source>
        <dbReference type="Proteomes" id="UP000887565"/>
    </source>
</evidence>